<comment type="pathway">
    <text evidence="2 10 12">Cofactor biosynthesis; thiamine diphosphate biosynthesis; thiamine phosphate from 4-amino-2-methyl-5-diphosphomethylpyrimidine and 4-methyl-5-(2-phosphoethyl)-thiazole: step 1/1.</text>
</comment>
<dbReference type="GO" id="GO:0009229">
    <property type="term" value="P:thiamine diphosphate biosynthetic process"/>
    <property type="evidence" value="ECO:0007669"/>
    <property type="project" value="UniProtKB-UniRule"/>
</dbReference>
<dbReference type="Gene3D" id="3.20.20.70">
    <property type="entry name" value="Aldolase class I"/>
    <property type="match status" value="1"/>
</dbReference>
<gene>
    <name evidence="10" type="primary">thiE</name>
    <name evidence="14" type="ORF">SAMN02746065_11047</name>
</gene>
<feature type="domain" description="Thiamine phosphate synthase/TenI" evidence="13">
    <location>
        <begin position="29"/>
        <end position="211"/>
    </location>
</feature>
<feature type="binding site" evidence="10">
    <location>
        <position position="112"/>
    </location>
    <ligand>
        <name>Mg(2+)</name>
        <dbReference type="ChEBI" id="CHEBI:18420"/>
    </ligand>
</feature>
<evidence type="ECO:0000256" key="3">
    <source>
        <dbReference type="ARBA" id="ARBA00022679"/>
    </source>
</evidence>
<reference evidence="14 15" key="1">
    <citation type="submission" date="2017-04" db="EMBL/GenBank/DDBJ databases">
        <authorList>
            <person name="Afonso C.L."/>
            <person name="Miller P.J."/>
            <person name="Scott M.A."/>
            <person name="Spackman E."/>
            <person name="Goraichik I."/>
            <person name="Dimitrov K.M."/>
            <person name="Suarez D.L."/>
            <person name="Swayne D.E."/>
        </authorList>
    </citation>
    <scope>NUCLEOTIDE SEQUENCE [LARGE SCALE GENOMIC DNA]</scope>
    <source>
        <strain evidence="14 15">DSM 3385</strain>
    </source>
</reference>
<evidence type="ECO:0000256" key="5">
    <source>
        <dbReference type="ARBA" id="ARBA00022842"/>
    </source>
</evidence>
<comment type="catalytic activity">
    <reaction evidence="7 10 11">
        <text>4-methyl-5-(2-phosphooxyethyl)-thiazole + 4-amino-2-methyl-5-(diphosphooxymethyl)pyrimidine + H(+) = thiamine phosphate + diphosphate</text>
        <dbReference type="Rhea" id="RHEA:22328"/>
        <dbReference type="ChEBI" id="CHEBI:15378"/>
        <dbReference type="ChEBI" id="CHEBI:33019"/>
        <dbReference type="ChEBI" id="CHEBI:37575"/>
        <dbReference type="ChEBI" id="CHEBI:57841"/>
        <dbReference type="ChEBI" id="CHEBI:58296"/>
        <dbReference type="EC" id="2.5.1.3"/>
    </reaction>
</comment>
<dbReference type="InterPro" id="IPR034291">
    <property type="entry name" value="TMP_synthase"/>
</dbReference>
<proteinExistence type="inferred from homology"/>
<protein>
    <recommendedName>
        <fullName evidence="10">Thiamine-phosphate synthase</fullName>
        <shortName evidence="10">TP synthase</shortName>
        <shortName evidence="10">TPS</shortName>
        <ecNumber evidence="10">2.5.1.3</ecNumber>
    </recommendedName>
    <alternativeName>
        <fullName evidence="10">Thiamine-phosphate pyrophosphorylase</fullName>
        <shortName evidence="10">TMP pyrophosphorylase</shortName>
        <shortName evidence="10">TMP-PPase</shortName>
    </alternativeName>
</protein>
<keyword evidence="15" id="KW-1185">Reference proteome</keyword>
<evidence type="ECO:0000256" key="11">
    <source>
        <dbReference type="RuleBase" id="RU003826"/>
    </source>
</evidence>
<evidence type="ECO:0000256" key="7">
    <source>
        <dbReference type="ARBA" id="ARBA00047334"/>
    </source>
</evidence>
<evidence type="ECO:0000256" key="1">
    <source>
        <dbReference type="ARBA" id="ARBA00003814"/>
    </source>
</evidence>
<feature type="binding site" evidence="10">
    <location>
        <begin position="157"/>
        <end position="159"/>
    </location>
    <ligand>
        <name>2-[(2R,5Z)-2-carboxy-4-methylthiazol-5(2H)-ylidene]ethyl phosphate</name>
        <dbReference type="ChEBI" id="CHEBI:62899"/>
    </ligand>
</feature>
<dbReference type="EMBL" id="FWXY01000010">
    <property type="protein sequence ID" value="SMC78731.1"/>
    <property type="molecule type" value="Genomic_DNA"/>
</dbReference>
<dbReference type="InterPro" id="IPR036206">
    <property type="entry name" value="ThiamineP_synth_sf"/>
</dbReference>
<dbReference type="PANTHER" id="PTHR20857:SF15">
    <property type="entry name" value="THIAMINE-PHOSPHATE SYNTHASE"/>
    <property type="match status" value="1"/>
</dbReference>
<feature type="binding site" evidence="10">
    <location>
        <position position="160"/>
    </location>
    <ligand>
        <name>4-amino-2-methyl-5-(diphosphooxymethyl)pyrimidine</name>
        <dbReference type="ChEBI" id="CHEBI:57841"/>
    </ligand>
</feature>
<evidence type="ECO:0000313" key="14">
    <source>
        <dbReference type="EMBL" id="SMC78731.1"/>
    </source>
</evidence>
<dbReference type="NCBIfam" id="TIGR00693">
    <property type="entry name" value="thiE"/>
    <property type="match status" value="1"/>
</dbReference>
<accession>A0A1W2C0X1</accession>
<feature type="binding site" evidence="10">
    <location>
        <position position="93"/>
    </location>
    <ligand>
        <name>Mg(2+)</name>
        <dbReference type="ChEBI" id="CHEBI:18420"/>
    </ligand>
</feature>
<dbReference type="InterPro" id="IPR013785">
    <property type="entry name" value="Aldolase_TIM"/>
</dbReference>
<name>A0A1W2C0X1_9BACT</name>
<keyword evidence="3 10" id="KW-0808">Transferase</keyword>
<comment type="catalytic activity">
    <reaction evidence="9 10 11">
        <text>2-[(2R,5Z)-2-carboxy-4-methylthiazol-5(2H)-ylidene]ethyl phosphate + 4-amino-2-methyl-5-(diphosphooxymethyl)pyrimidine + 2 H(+) = thiamine phosphate + CO2 + diphosphate</text>
        <dbReference type="Rhea" id="RHEA:47844"/>
        <dbReference type="ChEBI" id="CHEBI:15378"/>
        <dbReference type="ChEBI" id="CHEBI:16526"/>
        <dbReference type="ChEBI" id="CHEBI:33019"/>
        <dbReference type="ChEBI" id="CHEBI:37575"/>
        <dbReference type="ChEBI" id="CHEBI:57841"/>
        <dbReference type="ChEBI" id="CHEBI:62899"/>
        <dbReference type="EC" id="2.5.1.3"/>
    </reaction>
</comment>
<dbReference type="FunFam" id="3.20.20.70:FF:000096">
    <property type="entry name" value="Thiamine-phosphate synthase"/>
    <property type="match status" value="1"/>
</dbReference>
<keyword evidence="5 10" id="KW-0460">Magnesium</keyword>
<dbReference type="STRING" id="1121400.SAMN02746065_11047"/>
<feature type="binding site" evidence="10">
    <location>
        <position position="188"/>
    </location>
    <ligand>
        <name>2-[(2R,5Z)-2-carboxy-4-methylthiazol-5(2H)-ylidene]ethyl phosphate</name>
        <dbReference type="ChEBI" id="CHEBI:62899"/>
    </ligand>
</feature>
<dbReference type="Proteomes" id="UP000192418">
    <property type="component" value="Unassembled WGS sequence"/>
</dbReference>
<comment type="catalytic activity">
    <reaction evidence="8 10 11">
        <text>2-(2-carboxy-4-methylthiazol-5-yl)ethyl phosphate + 4-amino-2-methyl-5-(diphosphooxymethyl)pyrimidine + 2 H(+) = thiamine phosphate + CO2 + diphosphate</text>
        <dbReference type="Rhea" id="RHEA:47848"/>
        <dbReference type="ChEBI" id="CHEBI:15378"/>
        <dbReference type="ChEBI" id="CHEBI:16526"/>
        <dbReference type="ChEBI" id="CHEBI:33019"/>
        <dbReference type="ChEBI" id="CHEBI:37575"/>
        <dbReference type="ChEBI" id="CHEBI:57841"/>
        <dbReference type="ChEBI" id="CHEBI:62890"/>
        <dbReference type="EC" id="2.5.1.3"/>
    </reaction>
</comment>
<feature type="binding site" evidence="10">
    <location>
        <begin position="208"/>
        <end position="209"/>
    </location>
    <ligand>
        <name>2-[(2R,5Z)-2-carboxy-4-methylthiazol-5(2H)-ylidene]ethyl phosphate</name>
        <dbReference type="ChEBI" id="CHEBI:62899"/>
    </ligand>
</feature>
<dbReference type="GO" id="GO:0009228">
    <property type="term" value="P:thiamine biosynthetic process"/>
    <property type="evidence" value="ECO:0007669"/>
    <property type="project" value="UniProtKB-KW"/>
</dbReference>
<keyword evidence="4 10" id="KW-0479">Metal-binding</keyword>
<feature type="binding site" evidence="10">
    <location>
        <begin position="58"/>
        <end position="62"/>
    </location>
    <ligand>
        <name>4-amino-2-methyl-5-(diphosphooxymethyl)pyrimidine</name>
        <dbReference type="ChEBI" id="CHEBI:57841"/>
    </ligand>
</feature>
<evidence type="ECO:0000259" key="13">
    <source>
        <dbReference type="Pfam" id="PF02581"/>
    </source>
</evidence>
<dbReference type="GO" id="GO:0005737">
    <property type="term" value="C:cytoplasm"/>
    <property type="evidence" value="ECO:0007669"/>
    <property type="project" value="TreeGrafter"/>
</dbReference>
<feature type="binding site" evidence="10">
    <location>
        <position position="92"/>
    </location>
    <ligand>
        <name>4-amino-2-methyl-5-(diphosphooxymethyl)pyrimidine</name>
        <dbReference type="ChEBI" id="CHEBI:57841"/>
    </ligand>
</feature>
<evidence type="ECO:0000256" key="4">
    <source>
        <dbReference type="ARBA" id="ARBA00022723"/>
    </source>
</evidence>
<keyword evidence="6 10" id="KW-0784">Thiamine biosynthesis</keyword>
<comment type="similarity">
    <text evidence="10 11">Belongs to the thiamine-phosphate synthase family.</text>
</comment>
<dbReference type="InterPro" id="IPR022998">
    <property type="entry name" value="ThiamineP_synth_TenI"/>
</dbReference>
<organism evidence="14 15">
    <name type="scientific">Desulfocicer vacuolatum DSM 3385</name>
    <dbReference type="NCBI Taxonomy" id="1121400"/>
    <lineage>
        <taxon>Bacteria</taxon>
        <taxon>Pseudomonadati</taxon>
        <taxon>Thermodesulfobacteriota</taxon>
        <taxon>Desulfobacteria</taxon>
        <taxon>Desulfobacterales</taxon>
        <taxon>Desulfobacteraceae</taxon>
        <taxon>Desulfocicer</taxon>
    </lineage>
</organism>
<evidence type="ECO:0000256" key="8">
    <source>
        <dbReference type="ARBA" id="ARBA00047851"/>
    </source>
</evidence>
<dbReference type="PANTHER" id="PTHR20857">
    <property type="entry name" value="THIAMINE-PHOSPHATE PYROPHOSPHORYLASE"/>
    <property type="match status" value="1"/>
</dbReference>
<dbReference type="AlphaFoldDB" id="A0A1W2C0X1"/>
<dbReference type="SUPFAM" id="SSF51391">
    <property type="entry name" value="Thiamin phosphate synthase"/>
    <property type="match status" value="1"/>
</dbReference>
<comment type="cofactor">
    <cofactor evidence="10">
        <name>Mg(2+)</name>
        <dbReference type="ChEBI" id="CHEBI:18420"/>
    </cofactor>
    <text evidence="10">Binds 1 Mg(2+) ion per subunit.</text>
</comment>
<sequence>MIHEQGNINMKSNETVSFHRPWALPNGIYGILAEKFSRGRDNVTVAQLMIEGGIDLIQYREKRHEKSMQEMYAECLAIRKITREAGIPFIVNDFVDLALMVKADGIHVGQDDLPVTALRELVGKEMIIGCSTHSPEQAAKAVEDGADYIGVGPVFATQTKENVCDAVGFSYLNHVAARHTISFVAIGGIKKDNLADVLAQGARCVCLVTEIVGAEDIPETIREIKTIYKNSV</sequence>
<dbReference type="CDD" id="cd00564">
    <property type="entry name" value="TMP_TenI"/>
    <property type="match status" value="1"/>
</dbReference>
<evidence type="ECO:0000256" key="10">
    <source>
        <dbReference type="HAMAP-Rule" id="MF_00097"/>
    </source>
</evidence>
<evidence type="ECO:0000313" key="15">
    <source>
        <dbReference type="Proteomes" id="UP000192418"/>
    </source>
</evidence>
<evidence type="ECO:0000256" key="2">
    <source>
        <dbReference type="ARBA" id="ARBA00005165"/>
    </source>
</evidence>
<dbReference type="Pfam" id="PF02581">
    <property type="entry name" value="TMP-TENI"/>
    <property type="match status" value="1"/>
</dbReference>
<dbReference type="UniPathway" id="UPA00060">
    <property type="reaction ID" value="UER00141"/>
</dbReference>
<feature type="binding site" evidence="10">
    <location>
        <position position="131"/>
    </location>
    <ligand>
        <name>4-amino-2-methyl-5-(diphosphooxymethyl)pyrimidine</name>
        <dbReference type="ChEBI" id="CHEBI:57841"/>
    </ligand>
</feature>
<dbReference type="GO" id="GO:0000287">
    <property type="term" value="F:magnesium ion binding"/>
    <property type="evidence" value="ECO:0007669"/>
    <property type="project" value="UniProtKB-UniRule"/>
</dbReference>
<evidence type="ECO:0000256" key="12">
    <source>
        <dbReference type="RuleBase" id="RU004253"/>
    </source>
</evidence>
<comment type="function">
    <text evidence="1 10">Condenses 4-methyl-5-(beta-hydroxyethyl)thiazole monophosphate (THZ-P) and 2-methyl-4-amino-5-hydroxymethyl pyrimidine pyrophosphate (HMP-PP) to form thiamine monophosphate (TMP).</text>
</comment>
<dbReference type="GO" id="GO:0004789">
    <property type="term" value="F:thiamine-phosphate diphosphorylase activity"/>
    <property type="evidence" value="ECO:0007669"/>
    <property type="project" value="UniProtKB-UniRule"/>
</dbReference>
<dbReference type="HAMAP" id="MF_00097">
    <property type="entry name" value="TMP_synthase"/>
    <property type="match status" value="1"/>
</dbReference>
<evidence type="ECO:0000256" key="9">
    <source>
        <dbReference type="ARBA" id="ARBA00047883"/>
    </source>
</evidence>
<dbReference type="EC" id="2.5.1.3" evidence="10"/>
<evidence type="ECO:0000256" key="6">
    <source>
        <dbReference type="ARBA" id="ARBA00022977"/>
    </source>
</evidence>